<dbReference type="EMBL" id="UYRV01011212">
    <property type="protein sequence ID" value="VDK57973.1"/>
    <property type="molecule type" value="Genomic_DNA"/>
</dbReference>
<keyword evidence="2" id="KW-1185">Reference proteome</keyword>
<proteinExistence type="predicted"/>
<accession>A0A3P6RPM4</accession>
<evidence type="ECO:0000313" key="2">
    <source>
        <dbReference type="Proteomes" id="UP000271889"/>
    </source>
</evidence>
<reference evidence="1 2" key="1">
    <citation type="submission" date="2018-11" db="EMBL/GenBank/DDBJ databases">
        <authorList>
            <consortium name="Pathogen Informatics"/>
        </authorList>
    </citation>
    <scope>NUCLEOTIDE SEQUENCE [LARGE SCALE GENOMIC DNA]</scope>
</reference>
<dbReference type="AlphaFoldDB" id="A0A3P6RPM4"/>
<protein>
    <submittedName>
        <fullName evidence="1">Uncharacterized protein</fullName>
    </submittedName>
</protein>
<dbReference type="Proteomes" id="UP000271889">
    <property type="component" value="Unassembled WGS sequence"/>
</dbReference>
<gene>
    <name evidence="1" type="ORF">CGOC_LOCUS4176</name>
</gene>
<organism evidence="1 2">
    <name type="scientific">Cylicostephanus goldi</name>
    <name type="common">Nematode worm</name>
    <dbReference type="NCBI Taxonomy" id="71465"/>
    <lineage>
        <taxon>Eukaryota</taxon>
        <taxon>Metazoa</taxon>
        <taxon>Ecdysozoa</taxon>
        <taxon>Nematoda</taxon>
        <taxon>Chromadorea</taxon>
        <taxon>Rhabditida</taxon>
        <taxon>Rhabditina</taxon>
        <taxon>Rhabditomorpha</taxon>
        <taxon>Strongyloidea</taxon>
        <taxon>Strongylidae</taxon>
        <taxon>Cylicostephanus</taxon>
    </lineage>
</organism>
<name>A0A3P6RPM4_CYLGO</name>
<sequence length="56" mass="6351">MCKAAFSIERIEFPSAYALFGIFKLHCFRYAGALDGGGLKILHVAYDTLHIRYEII</sequence>
<evidence type="ECO:0000313" key="1">
    <source>
        <dbReference type="EMBL" id="VDK57973.1"/>
    </source>
</evidence>